<keyword evidence="3" id="KW-1185">Reference proteome</keyword>
<name>A0A916S7D3_9BACI</name>
<gene>
    <name evidence="2" type="ORF">GCM10008025_30280</name>
</gene>
<evidence type="ECO:0000256" key="1">
    <source>
        <dbReference type="SAM" id="Phobius"/>
    </source>
</evidence>
<keyword evidence="1" id="KW-0812">Transmembrane</keyword>
<comment type="caution">
    <text evidence="2">The sequence shown here is derived from an EMBL/GenBank/DDBJ whole genome shotgun (WGS) entry which is preliminary data.</text>
</comment>
<keyword evidence="1" id="KW-0472">Membrane</keyword>
<dbReference type="RefSeq" id="WP_188385519.1">
    <property type="nucleotide sequence ID" value="NZ_BMEY01000018.1"/>
</dbReference>
<accession>A0A916S7D3</accession>
<dbReference type="Proteomes" id="UP000613512">
    <property type="component" value="Unassembled WGS sequence"/>
</dbReference>
<feature type="transmembrane region" description="Helical" evidence="1">
    <location>
        <begin position="44"/>
        <end position="61"/>
    </location>
</feature>
<proteinExistence type="predicted"/>
<sequence length="64" mass="7203">MRKLGILLAGFSLLTLALVIVLLNLSDAMFFTAGFGSEETNYLPYFLIGIVFIFGIYLAFYNER</sequence>
<keyword evidence="1" id="KW-1133">Transmembrane helix</keyword>
<reference evidence="2" key="2">
    <citation type="submission" date="2020-09" db="EMBL/GenBank/DDBJ databases">
        <authorList>
            <person name="Sun Q."/>
            <person name="Zhou Y."/>
        </authorList>
    </citation>
    <scope>NUCLEOTIDE SEQUENCE</scope>
    <source>
        <strain evidence="2">CGMCC 1.12408</strain>
    </source>
</reference>
<protein>
    <submittedName>
        <fullName evidence="2">Uncharacterized protein</fullName>
    </submittedName>
</protein>
<organism evidence="2 3">
    <name type="scientific">Ornithinibacillus halotolerans</name>
    <dbReference type="NCBI Taxonomy" id="1274357"/>
    <lineage>
        <taxon>Bacteria</taxon>
        <taxon>Bacillati</taxon>
        <taxon>Bacillota</taxon>
        <taxon>Bacilli</taxon>
        <taxon>Bacillales</taxon>
        <taxon>Bacillaceae</taxon>
        <taxon>Ornithinibacillus</taxon>
    </lineage>
</organism>
<evidence type="ECO:0000313" key="3">
    <source>
        <dbReference type="Proteomes" id="UP000613512"/>
    </source>
</evidence>
<reference evidence="2" key="1">
    <citation type="journal article" date="2014" name="Int. J. Syst. Evol. Microbiol.">
        <title>Complete genome sequence of Corynebacterium casei LMG S-19264T (=DSM 44701T), isolated from a smear-ripened cheese.</title>
        <authorList>
            <consortium name="US DOE Joint Genome Institute (JGI-PGF)"/>
            <person name="Walter F."/>
            <person name="Albersmeier A."/>
            <person name="Kalinowski J."/>
            <person name="Ruckert C."/>
        </authorList>
    </citation>
    <scope>NUCLEOTIDE SEQUENCE</scope>
    <source>
        <strain evidence="2">CGMCC 1.12408</strain>
    </source>
</reference>
<evidence type="ECO:0000313" key="2">
    <source>
        <dbReference type="EMBL" id="GGA85184.1"/>
    </source>
</evidence>
<dbReference type="EMBL" id="BMEY01000018">
    <property type="protein sequence ID" value="GGA85184.1"/>
    <property type="molecule type" value="Genomic_DNA"/>
</dbReference>
<dbReference type="AlphaFoldDB" id="A0A916S7D3"/>